<organism evidence="1 2">
    <name type="scientific">Trichinella pseudospiralis</name>
    <name type="common">Parasitic roundworm</name>
    <dbReference type="NCBI Taxonomy" id="6337"/>
    <lineage>
        <taxon>Eukaryota</taxon>
        <taxon>Metazoa</taxon>
        <taxon>Ecdysozoa</taxon>
        <taxon>Nematoda</taxon>
        <taxon>Enoplea</taxon>
        <taxon>Dorylaimia</taxon>
        <taxon>Trichinellida</taxon>
        <taxon>Trichinellidae</taxon>
        <taxon>Trichinella</taxon>
    </lineage>
</organism>
<proteinExistence type="predicted"/>
<keyword evidence="2" id="KW-1185">Reference proteome</keyword>
<dbReference type="Proteomes" id="UP000054995">
    <property type="component" value="Unassembled WGS sequence"/>
</dbReference>
<sequence length="33" mass="3710">MKTDICVLCAFPIDKASSTEIRIDYALQAMAYQ</sequence>
<name>A0A0V1C592_TRIPS</name>
<comment type="caution">
    <text evidence="1">The sequence shown here is derived from an EMBL/GenBank/DDBJ whole genome shotgun (WGS) entry which is preliminary data.</text>
</comment>
<accession>A0A0V1C592</accession>
<dbReference type="AlphaFoldDB" id="A0A0V1C592"/>
<evidence type="ECO:0000313" key="2">
    <source>
        <dbReference type="Proteomes" id="UP000054995"/>
    </source>
</evidence>
<reference evidence="1 2" key="1">
    <citation type="submission" date="2015-01" db="EMBL/GenBank/DDBJ databases">
        <title>Evolution of Trichinella species and genotypes.</title>
        <authorList>
            <person name="Korhonen P.K."/>
            <person name="Edoardo P."/>
            <person name="Giuseppe L.R."/>
            <person name="Gasser R.B."/>
        </authorList>
    </citation>
    <scope>NUCLEOTIDE SEQUENCE [LARGE SCALE GENOMIC DNA]</scope>
    <source>
        <strain evidence="1">ISS470</strain>
    </source>
</reference>
<dbReference type="EMBL" id="JYDT01005521">
    <property type="protein sequence ID" value="KRY44368.1"/>
    <property type="molecule type" value="Genomic_DNA"/>
</dbReference>
<evidence type="ECO:0000313" key="1">
    <source>
        <dbReference type="EMBL" id="KRY44368.1"/>
    </source>
</evidence>
<protein>
    <submittedName>
        <fullName evidence="1">Uncharacterized protein</fullName>
    </submittedName>
</protein>
<gene>
    <name evidence="1" type="ORF">T4D_15759</name>
</gene>